<dbReference type="AlphaFoldDB" id="A0L560"/>
<keyword evidence="3 5" id="KW-1133">Transmembrane helix</keyword>
<evidence type="ECO:0000256" key="5">
    <source>
        <dbReference type="SAM" id="Phobius"/>
    </source>
</evidence>
<comment type="subcellular location">
    <subcellularLocation>
        <location evidence="1">Membrane</location>
        <topology evidence="1">Multi-pass membrane protein</topology>
    </subcellularLocation>
</comment>
<dbReference type="eggNOG" id="COG3307">
    <property type="taxonomic scope" value="Bacteria"/>
</dbReference>
<feature type="transmembrane region" description="Helical" evidence="5">
    <location>
        <begin position="75"/>
        <end position="95"/>
    </location>
</feature>
<dbReference type="EMBL" id="CP000471">
    <property type="protein sequence ID" value="ABK43103.1"/>
    <property type="molecule type" value="Genomic_DNA"/>
</dbReference>
<dbReference type="PANTHER" id="PTHR37422">
    <property type="entry name" value="TEICHURONIC ACID BIOSYNTHESIS PROTEIN TUAE"/>
    <property type="match status" value="1"/>
</dbReference>
<evidence type="ECO:0000256" key="1">
    <source>
        <dbReference type="ARBA" id="ARBA00004141"/>
    </source>
</evidence>
<gene>
    <name evidence="8" type="ordered locus">Mmc1_0582</name>
</gene>
<evidence type="ECO:0000256" key="3">
    <source>
        <dbReference type="ARBA" id="ARBA00022989"/>
    </source>
</evidence>
<feature type="transmembrane region" description="Helical" evidence="5">
    <location>
        <begin position="370"/>
        <end position="397"/>
    </location>
</feature>
<dbReference type="KEGG" id="mgm:Mmc1_0582"/>
<protein>
    <submittedName>
        <fullName evidence="8">O-antigen polymerase</fullName>
    </submittedName>
</protein>
<feature type="domain" description="DUF5935" evidence="7">
    <location>
        <begin position="1"/>
        <end position="187"/>
    </location>
</feature>
<evidence type="ECO:0000256" key="2">
    <source>
        <dbReference type="ARBA" id="ARBA00022692"/>
    </source>
</evidence>
<accession>A0L560</accession>
<evidence type="ECO:0000256" key="4">
    <source>
        <dbReference type="ARBA" id="ARBA00023136"/>
    </source>
</evidence>
<feature type="transmembrane region" description="Helical" evidence="5">
    <location>
        <begin position="170"/>
        <end position="186"/>
    </location>
</feature>
<dbReference type="RefSeq" id="WP_011712270.1">
    <property type="nucleotide sequence ID" value="NC_008576.1"/>
</dbReference>
<dbReference type="InterPro" id="IPR007016">
    <property type="entry name" value="O-antigen_ligase-rel_domated"/>
</dbReference>
<feature type="transmembrane region" description="Helical" evidence="5">
    <location>
        <begin position="129"/>
        <end position="150"/>
    </location>
</feature>
<keyword evidence="9" id="KW-1185">Reference proteome</keyword>
<dbReference type="Proteomes" id="UP000002586">
    <property type="component" value="Chromosome"/>
</dbReference>
<dbReference type="InterPro" id="IPR045979">
    <property type="entry name" value="DUF5935"/>
</dbReference>
<name>A0L560_MAGMM</name>
<keyword evidence="2 5" id="KW-0812">Transmembrane</keyword>
<feature type="domain" description="O-antigen ligase-related" evidence="6">
    <location>
        <begin position="202"/>
        <end position="345"/>
    </location>
</feature>
<feature type="transmembrane region" description="Helical" evidence="5">
    <location>
        <begin position="236"/>
        <end position="254"/>
    </location>
</feature>
<dbReference type="GO" id="GO:0016020">
    <property type="term" value="C:membrane"/>
    <property type="evidence" value="ECO:0007669"/>
    <property type="project" value="UniProtKB-SubCell"/>
</dbReference>
<dbReference type="NCBIfam" id="TIGR03097">
    <property type="entry name" value="PEP_O_lig_1"/>
    <property type="match status" value="1"/>
</dbReference>
<dbReference type="PANTHER" id="PTHR37422:SF13">
    <property type="entry name" value="LIPOPOLYSACCHARIDE BIOSYNTHESIS PROTEIN PA4999-RELATED"/>
    <property type="match status" value="1"/>
</dbReference>
<proteinExistence type="predicted"/>
<dbReference type="HOGENOM" id="CLU_052176_0_0_5"/>
<evidence type="ECO:0000313" key="9">
    <source>
        <dbReference type="Proteomes" id="UP000002586"/>
    </source>
</evidence>
<dbReference type="Pfam" id="PF04932">
    <property type="entry name" value="Wzy_C"/>
    <property type="match status" value="1"/>
</dbReference>
<feature type="transmembrane region" description="Helical" evidence="5">
    <location>
        <begin position="338"/>
        <end position="358"/>
    </location>
</feature>
<organism evidence="8 9">
    <name type="scientific">Magnetococcus marinus (strain ATCC BAA-1437 / JCM 17883 / MC-1)</name>
    <dbReference type="NCBI Taxonomy" id="156889"/>
    <lineage>
        <taxon>Bacteria</taxon>
        <taxon>Pseudomonadati</taxon>
        <taxon>Pseudomonadota</taxon>
        <taxon>Magnetococcia</taxon>
        <taxon>Magnetococcales</taxon>
        <taxon>Magnetococcaceae</taxon>
        <taxon>Magnetococcus</taxon>
    </lineage>
</organism>
<dbReference type="Pfam" id="PF19358">
    <property type="entry name" value="DUF5935"/>
    <property type="match status" value="1"/>
</dbReference>
<feature type="transmembrane region" description="Helical" evidence="5">
    <location>
        <begin position="43"/>
        <end position="63"/>
    </location>
</feature>
<sequence>MRDLILTLFIVGSLPYAFMRPSYGLLMWALLSYMNPHRLTWSYAYDFRFNFLVAFVTLAGVFFNKEVKFRIPIHGTTIFWMFFCLWTVVTSFNSFDPDRAFSEFDRFLKIQLMVLITFFLIKDRKWMDWLIWVIVLSIGVWVMKGGLFTLTSGGNFRVYGPARSFITDNNALALAVLMGLPLTFYIRQFAKRLWQKQLALVLIIFSVITVVGSYSRGGMLGLVVVLGVLFGRSRRGMIVFLLGVVLVALSYTSMPKHWQERMDDFFAISTAYELREDASMMGRLNSWVLAWELAKDRPFVGGGFNTFTAERFQTYAPVPFERHDAHSIYFEVMAEHGFFGFALFIGMHLFAVLLGFKVKHLARGKPELDWAVTLATMLQISLLGYYVAGVFLGLAYFDLPYHLISILVMLHHIVLKHSDKKVVPSATAWQEPTYGMTTWSRKTDYSIFGRSAGQ</sequence>
<dbReference type="InterPro" id="IPR017528">
    <property type="entry name" value="CHP03097O-antigen_lig-rel"/>
</dbReference>
<reference evidence="8 9" key="2">
    <citation type="journal article" date="2012" name="Int. J. Syst. Evol. Microbiol.">
        <title>Magnetococcus marinus gen. nov., sp. nov., a marine, magnetotactic bacterium that represents a novel lineage (Magnetococcaceae fam. nov.; Magnetococcales ord. nov.) at the base of the Alphaproteobacteria.</title>
        <authorList>
            <person name="Bazylinski D.A."/>
            <person name="Williams T.J."/>
            <person name="Lefevre C.T."/>
            <person name="Berg R.J."/>
            <person name="Zhang C.L."/>
            <person name="Bowser S.S."/>
            <person name="Dean A.J."/>
            <person name="Beveridge T.J."/>
        </authorList>
    </citation>
    <scope>NUCLEOTIDE SEQUENCE [LARGE SCALE GENOMIC DNA]</scope>
    <source>
        <strain evidence="9">ATCC BAA-1437 / JCM 17883 / MC-1</strain>
    </source>
</reference>
<feature type="transmembrane region" description="Helical" evidence="5">
    <location>
        <begin position="198"/>
        <end position="230"/>
    </location>
</feature>
<dbReference type="InterPro" id="IPR051533">
    <property type="entry name" value="WaaL-like"/>
</dbReference>
<dbReference type="STRING" id="156889.Mmc1_0582"/>
<reference evidence="9" key="1">
    <citation type="journal article" date="2009" name="Appl. Environ. Microbiol.">
        <title>Complete genome sequence of the chemolithoautotrophic marine magnetotactic coccus strain MC-1.</title>
        <authorList>
            <person name="Schubbe S."/>
            <person name="Williams T.J."/>
            <person name="Xie G."/>
            <person name="Kiss H.E."/>
            <person name="Brettin T.S."/>
            <person name="Martinez D."/>
            <person name="Ross C.A."/>
            <person name="Schuler D."/>
            <person name="Cox B.L."/>
            <person name="Nealson K.H."/>
            <person name="Bazylinski D.A."/>
        </authorList>
    </citation>
    <scope>NUCLEOTIDE SEQUENCE [LARGE SCALE GENOMIC DNA]</scope>
    <source>
        <strain evidence="9">ATCC BAA-1437 / JCM 17883 / MC-1</strain>
    </source>
</reference>
<evidence type="ECO:0000259" key="7">
    <source>
        <dbReference type="Pfam" id="PF19358"/>
    </source>
</evidence>
<evidence type="ECO:0000259" key="6">
    <source>
        <dbReference type="Pfam" id="PF04932"/>
    </source>
</evidence>
<feature type="transmembrane region" description="Helical" evidence="5">
    <location>
        <begin position="107"/>
        <end position="122"/>
    </location>
</feature>
<evidence type="ECO:0000313" key="8">
    <source>
        <dbReference type="EMBL" id="ABK43103.1"/>
    </source>
</evidence>
<keyword evidence="4 5" id="KW-0472">Membrane</keyword>
<dbReference type="OrthoDB" id="9772644at2"/>